<gene>
    <name evidence="2" type="ORF">FOZ63_033844</name>
</gene>
<dbReference type="Proteomes" id="UP000553632">
    <property type="component" value="Unassembled WGS sequence"/>
</dbReference>
<evidence type="ECO:0000256" key="1">
    <source>
        <dbReference type="SAM" id="MobiDB-lite"/>
    </source>
</evidence>
<keyword evidence="3" id="KW-1185">Reference proteome</keyword>
<dbReference type="OMA" id="DFSSMGC"/>
<feature type="compositionally biased region" description="Basic and acidic residues" evidence="1">
    <location>
        <begin position="111"/>
        <end position="132"/>
    </location>
</feature>
<feature type="compositionally biased region" description="Basic and acidic residues" evidence="1">
    <location>
        <begin position="28"/>
        <end position="46"/>
    </location>
</feature>
<evidence type="ECO:0000313" key="3">
    <source>
        <dbReference type="Proteomes" id="UP000553632"/>
    </source>
</evidence>
<comment type="caution">
    <text evidence="2">The sequence shown here is derived from an EMBL/GenBank/DDBJ whole genome shotgun (WGS) entry which is preliminary data.</text>
</comment>
<name>A0A7J6P148_PEROL</name>
<organism evidence="2 3">
    <name type="scientific">Perkinsus olseni</name>
    <name type="common">Perkinsus atlanticus</name>
    <dbReference type="NCBI Taxonomy" id="32597"/>
    <lineage>
        <taxon>Eukaryota</taxon>
        <taxon>Sar</taxon>
        <taxon>Alveolata</taxon>
        <taxon>Perkinsozoa</taxon>
        <taxon>Perkinsea</taxon>
        <taxon>Perkinsida</taxon>
        <taxon>Perkinsidae</taxon>
        <taxon>Perkinsus</taxon>
    </lineage>
</organism>
<reference evidence="2 3" key="1">
    <citation type="submission" date="2020-04" db="EMBL/GenBank/DDBJ databases">
        <title>Perkinsus olseni comparative genomics.</title>
        <authorList>
            <person name="Bogema D.R."/>
        </authorList>
    </citation>
    <scope>NUCLEOTIDE SEQUENCE [LARGE SCALE GENOMIC DNA]</scope>
    <source>
        <strain evidence="2 3">ATCC PRA-207</strain>
    </source>
</reference>
<evidence type="ECO:0000313" key="2">
    <source>
        <dbReference type="EMBL" id="KAF4689537.1"/>
    </source>
</evidence>
<dbReference type="EMBL" id="JABANO010039825">
    <property type="protein sequence ID" value="KAF4689537.1"/>
    <property type="molecule type" value="Genomic_DNA"/>
</dbReference>
<accession>A0A7J6P148</accession>
<dbReference type="AlphaFoldDB" id="A0A7J6P148"/>
<feature type="compositionally biased region" description="Low complexity" evidence="1">
    <location>
        <begin position="55"/>
        <end position="66"/>
    </location>
</feature>
<feature type="non-terminal residue" evidence="2">
    <location>
        <position position="1"/>
    </location>
</feature>
<protein>
    <submittedName>
        <fullName evidence="2">Uncharacterized protein</fullName>
    </submittedName>
</protein>
<feature type="region of interest" description="Disordered" evidence="1">
    <location>
        <begin position="21"/>
        <end position="84"/>
    </location>
</feature>
<feature type="region of interest" description="Disordered" evidence="1">
    <location>
        <begin position="98"/>
        <end position="142"/>
    </location>
</feature>
<sequence length="441" mass="48683">AIFDFSSMGCKHSTLILEPVPLLPPDKATSETRSTLESENRADRNRQGSGTSRMLSKGVSSVGLSGADSGGSESPPTVMAPTPEPEEPIKIAAELKRPGSAGARGSGPPGGDDREQLAVVPRRELSTADGLKKLKAPAGNDYSKLSKSLSSASFESALSGDEGSASSDEKRLRVISTDKLVKELSKRMVGEEEAARKAPNPIAQVQRLRTFYGFRKRVNTYTDLSHHPNDLWWSEAHNDCAKITNDMGPSPRLLSEVIKVRVVRRPKEELDSDMSYFSDYVSMGMANPERRYFVFKLGLGDHIVVTLSEVYDDEAYESLFNEYTPEQMLMDRMKFITCPANLVVPVPLLGPRSAQTLGVYFGMNNVSCQYCSTPLPDGEALRFVSVYIDIYSKWILRRTIPSLAFTVGRISDFFLVDYEKALIYSSFRLVCTEEGVALMNK</sequence>
<proteinExistence type="predicted"/>